<comment type="caution">
    <text evidence="1">The sequence shown here is derived from an EMBL/GenBank/DDBJ whole genome shotgun (WGS) entry which is preliminary data.</text>
</comment>
<proteinExistence type="predicted"/>
<name>A0ACB8S659_9AGAM</name>
<accession>A0ACB8S659</accession>
<gene>
    <name evidence="1" type="ORF">FA95DRAFT_1554435</name>
</gene>
<dbReference type="Proteomes" id="UP000814033">
    <property type="component" value="Unassembled WGS sequence"/>
</dbReference>
<evidence type="ECO:0000313" key="2">
    <source>
        <dbReference type="Proteomes" id="UP000814033"/>
    </source>
</evidence>
<protein>
    <submittedName>
        <fullName evidence="1">Uncharacterized protein</fullName>
    </submittedName>
</protein>
<reference evidence="1" key="1">
    <citation type="submission" date="2021-02" db="EMBL/GenBank/DDBJ databases">
        <authorList>
            <consortium name="DOE Joint Genome Institute"/>
            <person name="Ahrendt S."/>
            <person name="Looney B.P."/>
            <person name="Miyauchi S."/>
            <person name="Morin E."/>
            <person name="Drula E."/>
            <person name="Courty P.E."/>
            <person name="Chicoki N."/>
            <person name="Fauchery L."/>
            <person name="Kohler A."/>
            <person name="Kuo A."/>
            <person name="Labutti K."/>
            <person name="Pangilinan J."/>
            <person name="Lipzen A."/>
            <person name="Riley R."/>
            <person name="Andreopoulos W."/>
            <person name="He G."/>
            <person name="Johnson J."/>
            <person name="Barry K.W."/>
            <person name="Grigoriev I.V."/>
            <person name="Nagy L."/>
            <person name="Hibbett D."/>
            <person name="Henrissat B."/>
            <person name="Matheny P.B."/>
            <person name="Labbe J."/>
            <person name="Martin F."/>
        </authorList>
    </citation>
    <scope>NUCLEOTIDE SEQUENCE</scope>
    <source>
        <strain evidence="1">FP105234-sp</strain>
    </source>
</reference>
<evidence type="ECO:0000313" key="1">
    <source>
        <dbReference type="EMBL" id="KAI0051612.1"/>
    </source>
</evidence>
<keyword evidence="2" id="KW-1185">Reference proteome</keyword>
<reference evidence="1" key="2">
    <citation type="journal article" date="2022" name="New Phytol.">
        <title>Evolutionary transition to the ectomycorrhizal habit in the genomes of a hyperdiverse lineage of mushroom-forming fungi.</title>
        <authorList>
            <person name="Looney B."/>
            <person name="Miyauchi S."/>
            <person name="Morin E."/>
            <person name="Drula E."/>
            <person name="Courty P.E."/>
            <person name="Kohler A."/>
            <person name="Kuo A."/>
            <person name="LaButti K."/>
            <person name="Pangilinan J."/>
            <person name="Lipzen A."/>
            <person name="Riley R."/>
            <person name="Andreopoulos W."/>
            <person name="He G."/>
            <person name="Johnson J."/>
            <person name="Nolan M."/>
            <person name="Tritt A."/>
            <person name="Barry K.W."/>
            <person name="Grigoriev I.V."/>
            <person name="Nagy L.G."/>
            <person name="Hibbett D."/>
            <person name="Henrissat B."/>
            <person name="Matheny P.B."/>
            <person name="Labbe J."/>
            <person name="Martin F.M."/>
        </authorList>
    </citation>
    <scope>NUCLEOTIDE SEQUENCE</scope>
    <source>
        <strain evidence="1">FP105234-sp</strain>
    </source>
</reference>
<organism evidence="1 2">
    <name type="scientific">Auriscalpium vulgare</name>
    <dbReference type="NCBI Taxonomy" id="40419"/>
    <lineage>
        <taxon>Eukaryota</taxon>
        <taxon>Fungi</taxon>
        <taxon>Dikarya</taxon>
        <taxon>Basidiomycota</taxon>
        <taxon>Agaricomycotina</taxon>
        <taxon>Agaricomycetes</taxon>
        <taxon>Russulales</taxon>
        <taxon>Auriscalpiaceae</taxon>
        <taxon>Auriscalpium</taxon>
    </lineage>
</organism>
<dbReference type="EMBL" id="MU275851">
    <property type="protein sequence ID" value="KAI0051612.1"/>
    <property type="molecule type" value="Genomic_DNA"/>
</dbReference>
<sequence length="123" mass="13216">MGKNVEAAGRSGRTESGRKILEARRRARCKHACDNQQDGRRMACDRATSRGRSHALGRMHSRGSAGAPRRPRESGPGRHRAVCQAASTIASRATPTNSAANGLPPIAPPRSRCRVRGRQTPAI</sequence>